<evidence type="ECO:0000256" key="6">
    <source>
        <dbReference type="ARBA" id="ARBA00022755"/>
    </source>
</evidence>
<dbReference type="SUPFAM" id="SSF109736">
    <property type="entry name" value="FGAM synthase PurL, linker domain"/>
    <property type="match status" value="1"/>
</dbReference>
<evidence type="ECO:0000256" key="9">
    <source>
        <dbReference type="NCBIfam" id="TIGR01735"/>
    </source>
</evidence>
<dbReference type="AlphaFoldDB" id="A0A2M7UWD2"/>
<evidence type="ECO:0000256" key="1">
    <source>
        <dbReference type="ARBA" id="ARBA00004920"/>
    </source>
</evidence>
<keyword evidence="4" id="KW-0436">Ligase</keyword>
<dbReference type="GO" id="GO:0004642">
    <property type="term" value="F:phosphoribosylformylglycinamidine synthase activity"/>
    <property type="evidence" value="ECO:0007669"/>
    <property type="project" value="UniProtKB-UniRule"/>
</dbReference>
<dbReference type="Pfam" id="PF18076">
    <property type="entry name" value="FGAR-AT_N"/>
    <property type="match status" value="1"/>
</dbReference>
<keyword evidence="8" id="KW-0315">Glutamine amidotransferase</keyword>
<evidence type="ECO:0000256" key="2">
    <source>
        <dbReference type="ARBA" id="ARBA00008608"/>
    </source>
</evidence>
<evidence type="ECO:0000259" key="11">
    <source>
        <dbReference type="Pfam" id="PF18076"/>
    </source>
</evidence>
<dbReference type="InterPro" id="IPR036604">
    <property type="entry name" value="PurS-like_sf"/>
</dbReference>
<dbReference type="InterPro" id="IPR010918">
    <property type="entry name" value="PurM-like_C_dom"/>
</dbReference>
<keyword evidence="7" id="KW-0067">ATP-binding</keyword>
<feature type="domain" description="PurM-like C-terminal" evidence="10">
    <location>
        <begin position="437"/>
        <end position="593"/>
    </location>
</feature>
<protein>
    <recommendedName>
        <fullName evidence="3 9">Phosphoribosylformylglycinamidine synthase</fullName>
        <ecNumber evidence="3 9">6.3.5.3</ecNumber>
    </recommendedName>
</protein>
<comment type="caution">
    <text evidence="13">The sequence shown here is derived from an EMBL/GenBank/DDBJ whole genome shotgun (WGS) entry which is preliminary data.</text>
</comment>
<dbReference type="GO" id="GO:0005737">
    <property type="term" value="C:cytoplasm"/>
    <property type="evidence" value="ECO:0007669"/>
    <property type="project" value="TreeGrafter"/>
</dbReference>
<comment type="similarity">
    <text evidence="2">In the N-terminal section; belongs to the FGAMS family.</text>
</comment>
<dbReference type="NCBIfam" id="TIGR01735">
    <property type="entry name" value="FGAM_synt"/>
    <property type="match status" value="1"/>
</dbReference>
<dbReference type="Proteomes" id="UP000230081">
    <property type="component" value="Unassembled WGS sequence"/>
</dbReference>
<evidence type="ECO:0000259" key="10">
    <source>
        <dbReference type="Pfam" id="PF02769"/>
    </source>
</evidence>
<evidence type="ECO:0000313" key="14">
    <source>
        <dbReference type="Proteomes" id="UP000230081"/>
    </source>
</evidence>
<evidence type="ECO:0000256" key="8">
    <source>
        <dbReference type="ARBA" id="ARBA00022962"/>
    </source>
</evidence>
<evidence type="ECO:0000313" key="13">
    <source>
        <dbReference type="EMBL" id="PIZ88248.1"/>
    </source>
</evidence>
<accession>A0A2M7UWD2</accession>
<proteinExistence type="inferred from homology"/>
<dbReference type="InterPro" id="IPR029062">
    <property type="entry name" value="Class_I_gatase-like"/>
</dbReference>
<dbReference type="Gene3D" id="3.40.50.880">
    <property type="match status" value="1"/>
</dbReference>
<dbReference type="SUPFAM" id="SSF55326">
    <property type="entry name" value="PurM N-terminal domain-like"/>
    <property type="match status" value="2"/>
</dbReference>
<dbReference type="GO" id="GO:0005524">
    <property type="term" value="F:ATP binding"/>
    <property type="evidence" value="ECO:0007669"/>
    <property type="project" value="UniProtKB-KW"/>
</dbReference>
<evidence type="ECO:0000256" key="7">
    <source>
        <dbReference type="ARBA" id="ARBA00022840"/>
    </source>
</evidence>
<dbReference type="GO" id="GO:0006189">
    <property type="term" value="P:'de novo' IMP biosynthetic process"/>
    <property type="evidence" value="ECO:0007669"/>
    <property type="project" value="UniProtKB-UniRule"/>
</dbReference>
<feature type="domain" description="Phosphoribosylformylglycinamidine synthase N-terminal" evidence="11">
    <location>
        <begin position="37"/>
        <end position="146"/>
    </location>
</feature>
<keyword evidence="5" id="KW-0547">Nucleotide-binding</keyword>
<dbReference type="SMART" id="SM01211">
    <property type="entry name" value="GATase_5"/>
    <property type="match status" value="1"/>
</dbReference>
<organism evidence="13 14">
    <name type="scientific">Candidatus Nealsonbacteria bacterium CG_4_10_14_0_2_um_filter_39_15</name>
    <dbReference type="NCBI Taxonomy" id="1974681"/>
    <lineage>
        <taxon>Bacteria</taxon>
        <taxon>Candidatus Nealsoniibacteriota</taxon>
    </lineage>
</organism>
<dbReference type="Pfam" id="PF02769">
    <property type="entry name" value="AIRS_C"/>
    <property type="match status" value="2"/>
</dbReference>
<keyword evidence="6" id="KW-0658">Purine biosynthesis</keyword>
<dbReference type="CDD" id="cd02204">
    <property type="entry name" value="PurL_repeat2"/>
    <property type="match status" value="1"/>
</dbReference>
<dbReference type="SUPFAM" id="SSF52317">
    <property type="entry name" value="Class I glutamine amidotransferase-like"/>
    <property type="match status" value="1"/>
</dbReference>
<feature type="domain" description="FGAR-AT PurM N-terminal-like" evidence="12">
    <location>
        <begin position="660"/>
        <end position="818"/>
    </location>
</feature>
<name>A0A2M7UWD2_9BACT</name>
<feature type="domain" description="PurM-like C-terminal" evidence="10">
    <location>
        <begin position="849"/>
        <end position="981"/>
    </location>
</feature>
<dbReference type="InterPro" id="IPR055181">
    <property type="entry name" value="FGAR-AT_PurM_N-like"/>
</dbReference>
<dbReference type="PANTHER" id="PTHR10099:SF1">
    <property type="entry name" value="PHOSPHORIBOSYLFORMYLGLYCINAMIDINE SYNTHASE"/>
    <property type="match status" value="1"/>
</dbReference>
<dbReference type="EMBL" id="PFPA01000022">
    <property type="protein sequence ID" value="PIZ88248.1"/>
    <property type="molecule type" value="Genomic_DNA"/>
</dbReference>
<dbReference type="Pfam" id="PF22689">
    <property type="entry name" value="FGAR-AT_PurM_N-like"/>
    <property type="match status" value="1"/>
</dbReference>
<dbReference type="Pfam" id="PF13507">
    <property type="entry name" value="GATase_5"/>
    <property type="match status" value="1"/>
</dbReference>
<reference evidence="14" key="1">
    <citation type="submission" date="2017-09" db="EMBL/GenBank/DDBJ databases">
        <title>Depth-based differentiation of microbial function through sediment-hosted aquifers and enrichment of novel symbionts in the deep terrestrial subsurface.</title>
        <authorList>
            <person name="Probst A.J."/>
            <person name="Ladd B."/>
            <person name="Jarett J.K."/>
            <person name="Geller-Mcgrath D.E."/>
            <person name="Sieber C.M.K."/>
            <person name="Emerson J.B."/>
            <person name="Anantharaman K."/>
            <person name="Thomas B.C."/>
            <person name="Malmstrom R."/>
            <person name="Stieglmeier M."/>
            <person name="Klingl A."/>
            <person name="Woyke T."/>
            <person name="Ryan C.M."/>
            <person name="Banfield J.F."/>
        </authorList>
    </citation>
    <scope>NUCLEOTIDE SEQUENCE [LARGE SCALE GENOMIC DNA]</scope>
</reference>
<dbReference type="PANTHER" id="PTHR10099">
    <property type="entry name" value="PHOSPHORIBOSYLFORMYLGLYCINAMIDINE SYNTHASE"/>
    <property type="match status" value="1"/>
</dbReference>
<gene>
    <name evidence="13" type="primary">purL</name>
    <name evidence="13" type="ORF">COX91_01115</name>
</gene>
<dbReference type="EC" id="6.3.5.3" evidence="3 9"/>
<dbReference type="InterPro" id="IPR036676">
    <property type="entry name" value="PurM-like_C_sf"/>
</dbReference>
<dbReference type="SUPFAM" id="SSF82697">
    <property type="entry name" value="PurS-like"/>
    <property type="match status" value="1"/>
</dbReference>
<dbReference type="Gene3D" id="3.30.1330.10">
    <property type="entry name" value="PurM-like, N-terminal domain"/>
    <property type="match status" value="2"/>
</dbReference>
<dbReference type="InterPro" id="IPR036921">
    <property type="entry name" value="PurM-like_N_sf"/>
</dbReference>
<dbReference type="NCBIfam" id="NF003672">
    <property type="entry name" value="PRK05297.1"/>
    <property type="match status" value="1"/>
</dbReference>
<dbReference type="InterPro" id="IPR010073">
    <property type="entry name" value="PurL_large"/>
</dbReference>
<evidence type="ECO:0000256" key="5">
    <source>
        <dbReference type="ARBA" id="ARBA00022741"/>
    </source>
</evidence>
<dbReference type="Gene3D" id="3.90.650.10">
    <property type="entry name" value="PurM-like C-terminal domain"/>
    <property type="match status" value="2"/>
</dbReference>
<feature type="non-terminal residue" evidence="13">
    <location>
        <position position="1232"/>
    </location>
</feature>
<evidence type="ECO:0000256" key="4">
    <source>
        <dbReference type="ARBA" id="ARBA00022598"/>
    </source>
</evidence>
<dbReference type="UniPathway" id="UPA00074">
    <property type="reaction ID" value="UER00128"/>
</dbReference>
<sequence>MIIKRFRRSILWQDEEKLLTQRLQNEVSLIIKGVRIEHCFYIDSNRPLTSEESGKLDWILSASFEQENFGAESGLAGLVFEVGPRPEITTPFSTNIVKICQSCGLPSISRVEKSRRYEVQLEADSGLAENQEDRIYSLLYDRMTEAPYFHPLETFESGKNPEPVKLVPVLEKGVAALEEFGFPRDPALLQHIADYFVKLGVNPTDVLCRQLMEMDSDHSRHRRFQGLIIIDGEKKGKTLLEVIKANYRRNPGQSLVAFDANSSVIKGHGGVPVLVSTDPTGPSKMIIKKIKMEEAAKCESHNHPTAICSVPGAATGTGGWIRDFFSLFGGALPVACSTLYLTGYYRIPGYVLPWETTIWEHPYQLETGLQIIQGAPAGAYRYGNEYGLPTISGSTTAFEYLHRFGKEVELFGYTKCGMWVTGMGWIERQQIRRKKPKAGLLIVQLGGDAYPIGLGGASGSSKTLGTQAAELDWNSVQRANAEMEKCVADVVRSCITLGKRNPIWDSNDLGAGGDGNAVTELIYPAGGKVYLRSIPSGDKTMSKLVLWCNESQERMVFLVPPEELALLQGIARREKCPMAIIGEITGDGRLVLIDEEAPVNTPEYEKVPVDLDLNFGLGEIPQLVIEDKRIERELHPLQLPEGLTVRETLEKVLRLPKVASKSFLVNHVDRSVGGLIAQQQNVGPLQLPLADVAVAADSHFAKTGKCWGIGDQPIKWIVNPAASLRLAVAEALTNLVWAPVENFARISLLGNWGVAASEPGEMARLFDANEELNIFLGELGISINGGKDSMSMAVEVDWQNTSQMVKVPGTLVVTAYAACPNITKITTPDIKRPGESKLMFIDLSGGQYRLGGSALAQVLQQIGDESPDVDAPQLFRRGFEVIQALNWQNLILAGHDRSDGGLIGCLVETAFAGNCGVDINFPAMPNNPSIFPLLFAEESGMVIEYSPEKEKQIQFILSICGLNGCAWVIGQTTTEKKINIWYNHQLVLSEDMRVLRHIWQEASYQIERLQGNPKCAEAEKKANYDRPGLHFDLTFGPKATSKKALRAKKKPKVAILREEGTNGDGEMAAAFQLAGAEAWNIPMTDLIEGKIGLDPFKGIVFCGGFSYGDHPEAGKGWAATILFNERVRQEFETFYNRPDTFSLGICNGCQVMPLLGWIPWQGIELNRQPRLVFNNSWMFESRFLAGKIMPSPSIFLRGMESSILGLIAANGEGRFFFPDPLLLEEIERQNLV</sequence>
<dbReference type="InterPro" id="IPR040707">
    <property type="entry name" value="FGAR-AT_N"/>
</dbReference>
<evidence type="ECO:0000259" key="12">
    <source>
        <dbReference type="Pfam" id="PF22689"/>
    </source>
</evidence>
<evidence type="ECO:0000256" key="3">
    <source>
        <dbReference type="ARBA" id="ARBA00012747"/>
    </source>
</evidence>
<comment type="pathway">
    <text evidence="1">Purine metabolism; IMP biosynthesis via de novo pathway; 5-amino-1-(5-phospho-D-ribosyl)imidazole from N(2)-formyl-N(1)-(5-phospho-D-ribosyl)glycinamide: step 1/2.</text>
</comment>
<dbReference type="SUPFAM" id="SSF56042">
    <property type="entry name" value="PurM C-terminal domain-like"/>
    <property type="match status" value="2"/>
</dbReference>